<feature type="transmembrane region" description="Helical" evidence="1">
    <location>
        <begin position="20"/>
        <end position="39"/>
    </location>
</feature>
<evidence type="ECO:0000256" key="1">
    <source>
        <dbReference type="SAM" id="Phobius"/>
    </source>
</evidence>
<evidence type="ECO:0000313" key="4">
    <source>
        <dbReference type="Proteomes" id="UP000432727"/>
    </source>
</evidence>
<name>A0A6I4TIR4_9SPHN</name>
<dbReference type="Proteomes" id="UP000432727">
    <property type="component" value="Unassembled WGS sequence"/>
</dbReference>
<dbReference type="RefSeq" id="WP_160594922.1">
    <property type="nucleotide sequence ID" value="NZ_WTYI01000001.1"/>
</dbReference>
<keyword evidence="1" id="KW-0472">Membrane</keyword>
<evidence type="ECO:0000313" key="3">
    <source>
        <dbReference type="EMBL" id="MXO95686.1"/>
    </source>
</evidence>
<proteinExistence type="predicted"/>
<dbReference type="OrthoDB" id="7407732at2"/>
<gene>
    <name evidence="3" type="ORF">GRI34_04530</name>
</gene>
<accession>A0A6I4TIR4</accession>
<comment type="caution">
    <text evidence="3">The sequence shown here is derived from an EMBL/GenBank/DDBJ whole genome shotgun (WGS) entry which is preliminary data.</text>
</comment>
<keyword evidence="1" id="KW-1133">Transmembrane helix</keyword>
<dbReference type="EMBL" id="WTYI01000001">
    <property type="protein sequence ID" value="MXO95686.1"/>
    <property type="molecule type" value="Genomic_DNA"/>
</dbReference>
<keyword evidence="1" id="KW-0812">Transmembrane</keyword>
<keyword evidence="4" id="KW-1185">Reference proteome</keyword>
<evidence type="ECO:0000259" key="2">
    <source>
        <dbReference type="Pfam" id="PF07811"/>
    </source>
</evidence>
<sequence>MITAISKLARSTRGNATIEVALVMPLVLAMALGGIDFAMGYRHKVEMQQTAQLGAEYVMGTLENVPPDAVVAAAIANASGLPVGSIKVNTTLECDGVKQTVGAPFCVNPTAVETKYMTITVNEDWEPMLNIKGIADYATKQNHVGSVTIRTK</sequence>
<reference evidence="3 4" key="1">
    <citation type="submission" date="2019-12" db="EMBL/GenBank/DDBJ databases">
        <title>Genomic-based taxomic classification of the family Erythrobacteraceae.</title>
        <authorList>
            <person name="Xu L."/>
        </authorList>
    </citation>
    <scope>NUCLEOTIDE SEQUENCE [LARGE SCALE GENOMIC DNA]</scope>
    <source>
        <strain evidence="3 4">JCM 12189</strain>
    </source>
</reference>
<dbReference type="Pfam" id="PF07811">
    <property type="entry name" value="TadE"/>
    <property type="match status" value="1"/>
</dbReference>
<feature type="domain" description="TadE-like" evidence="2">
    <location>
        <begin position="14"/>
        <end position="55"/>
    </location>
</feature>
<organism evidence="3 4">
    <name type="scientific">Qipengyuania aquimaris</name>
    <dbReference type="NCBI Taxonomy" id="255984"/>
    <lineage>
        <taxon>Bacteria</taxon>
        <taxon>Pseudomonadati</taxon>
        <taxon>Pseudomonadota</taxon>
        <taxon>Alphaproteobacteria</taxon>
        <taxon>Sphingomonadales</taxon>
        <taxon>Erythrobacteraceae</taxon>
        <taxon>Qipengyuania</taxon>
    </lineage>
</organism>
<dbReference type="InterPro" id="IPR012495">
    <property type="entry name" value="TadE-like_dom"/>
</dbReference>
<protein>
    <recommendedName>
        <fullName evidence="2">TadE-like domain-containing protein</fullName>
    </recommendedName>
</protein>
<dbReference type="AlphaFoldDB" id="A0A6I4TIR4"/>